<dbReference type="FunCoup" id="A0A0L0H790">
    <property type="interactions" value="145"/>
</dbReference>
<dbReference type="OMA" id="WRTWTKE"/>
<dbReference type="Proteomes" id="UP000053201">
    <property type="component" value="Unassembled WGS sequence"/>
</dbReference>
<evidence type="ECO:0000256" key="2">
    <source>
        <dbReference type="ARBA" id="ARBA00009170"/>
    </source>
</evidence>
<dbReference type="OrthoDB" id="5835136at2759"/>
<dbReference type="InterPro" id="IPR033468">
    <property type="entry name" value="Metaxin_GST"/>
</dbReference>
<dbReference type="GO" id="GO:0001401">
    <property type="term" value="C:SAM complex"/>
    <property type="evidence" value="ECO:0007669"/>
    <property type="project" value="InterPro"/>
</dbReference>
<dbReference type="PROSITE" id="PS50405">
    <property type="entry name" value="GST_CTER"/>
    <property type="match status" value="1"/>
</dbReference>
<dbReference type="Pfam" id="PF10568">
    <property type="entry name" value="Tom37"/>
    <property type="match status" value="1"/>
</dbReference>
<dbReference type="InParanoid" id="A0A0L0H790"/>
<reference evidence="9 10" key="1">
    <citation type="submission" date="2009-08" db="EMBL/GenBank/DDBJ databases">
        <title>The Genome Sequence of Spizellomyces punctatus strain DAOM BR117.</title>
        <authorList>
            <consortium name="The Broad Institute Genome Sequencing Platform"/>
            <person name="Russ C."/>
            <person name="Cuomo C."/>
            <person name="Shea T."/>
            <person name="Young S.K."/>
            <person name="Zeng Q."/>
            <person name="Koehrsen M."/>
            <person name="Haas B."/>
            <person name="Borodovsky M."/>
            <person name="Guigo R."/>
            <person name="Alvarado L."/>
            <person name="Berlin A."/>
            <person name="Bochicchio J."/>
            <person name="Borenstein D."/>
            <person name="Chapman S."/>
            <person name="Chen Z."/>
            <person name="Engels R."/>
            <person name="Freedman E."/>
            <person name="Gellesch M."/>
            <person name="Goldberg J."/>
            <person name="Griggs A."/>
            <person name="Gujja S."/>
            <person name="Heiman D."/>
            <person name="Hepburn T."/>
            <person name="Howarth C."/>
            <person name="Jen D."/>
            <person name="Larson L."/>
            <person name="Lewis B."/>
            <person name="Mehta T."/>
            <person name="Park D."/>
            <person name="Pearson M."/>
            <person name="Roberts A."/>
            <person name="Saif S."/>
            <person name="Shenoy N."/>
            <person name="Sisk P."/>
            <person name="Stolte C."/>
            <person name="Sykes S."/>
            <person name="Thomson T."/>
            <person name="Walk T."/>
            <person name="White J."/>
            <person name="Yandava C."/>
            <person name="Burger G."/>
            <person name="Gray M.W."/>
            <person name="Holland P.W.H."/>
            <person name="King N."/>
            <person name="Lang F.B.F."/>
            <person name="Roger A.J."/>
            <person name="Ruiz-Trillo I."/>
            <person name="Lander E."/>
            <person name="Nusbaum C."/>
        </authorList>
    </citation>
    <scope>NUCLEOTIDE SEQUENCE [LARGE SCALE GENOMIC DNA]</scope>
    <source>
        <strain evidence="9 10">DAOM BR117</strain>
    </source>
</reference>
<name>A0A0L0H790_SPIPD</name>
<evidence type="ECO:0000256" key="1">
    <source>
        <dbReference type="ARBA" id="ARBA00004294"/>
    </source>
</evidence>
<dbReference type="RefSeq" id="XP_016605112.1">
    <property type="nucleotide sequence ID" value="XM_016755634.1"/>
</dbReference>
<dbReference type="Gene3D" id="1.20.1050.10">
    <property type="match status" value="1"/>
</dbReference>
<evidence type="ECO:0000256" key="4">
    <source>
        <dbReference type="ARBA" id="ARBA00022787"/>
    </source>
</evidence>
<evidence type="ECO:0000313" key="10">
    <source>
        <dbReference type="Proteomes" id="UP000053201"/>
    </source>
</evidence>
<dbReference type="SFLD" id="SFLDG01180">
    <property type="entry name" value="SUF1"/>
    <property type="match status" value="1"/>
</dbReference>
<dbReference type="InterPro" id="IPR010987">
    <property type="entry name" value="Glutathione-S-Trfase_C-like"/>
</dbReference>
<accession>A0A0L0H790</accession>
<sequence>MGDTGVGLELFTWGPAWNVPSFDPFCLSIETYLQFAEANWVVNECNDTGVSPTGELPMLRDGPLEPVVGTSKIISHLKKKGLDLDSHLTAKEQAECLAYTSLIEDKLYDALLYSWWLEVNNAAKSTKPAIAKSLRGWAGMRVPGQLQRKAEARLRKYRDSQQVYSVARECYQALSHKLGEKEYFFGKDPSSLDAIAFGHLALHAIPALAEPTLFSILTFEFPTLYAYCERVRKTCFKKPLRPSPNLRPSYLLTDIIKSPTTYIRSLFMRRQVVPAEKAKQEDHIKTALSVLGAVGFFVGYIWYHGIIQISYDDDEEVEEGDDHNGVDDDDE</sequence>
<keyword evidence="4" id="KW-1000">Mitochondrion outer membrane</keyword>
<dbReference type="GO" id="GO:0015031">
    <property type="term" value="P:protein transport"/>
    <property type="evidence" value="ECO:0007669"/>
    <property type="project" value="UniProtKB-KW"/>
</dbReference>
<evidence type="ECO:0000256" key="7">
    <source>
        <dbReference type="ARBA" id="ARBA00023136"/>
    </source>
</evidence>
<dbReference type="VEuPathDB" id="FungiDB:SPPG_07468"/>
<evidence type="ECO:0000256" key="3">
    <source>
        <dbReference type="ARBA" id="ARBA00022448"/>
    </source>
</evidence>
<dbReference type="AlphaFoldDB" id="A0A0L0H790"/>
<evidence type="ECO:0000256" key="6">
    <source>
        <dbReference type="ARBA" id="ARBA00023128"/>
    </source>
</evidence>
<dbReference type="eggNOG" id="KOG3028">
    <property type="taxonomic scope" value="Eukaryota"/>
</dbReference>
<comment type="similarity">
    <text evidence="2">Belongs to the metaxin family.</text>
</comment>
<dbReference type="PANTHER" id="PTHR12289:SF41">
    <property type="entry name" value="FAILED AXON CONNECTIONS-RELATED"/>
    <property type="match status" value="1"/>
</dbReference>
<keyword evidence="6" id="KW-0496">Mitochondrion</keyword>
<dbReference type="InterPro" id="IPR040079">
    <property type="entry name" value="Glutathione_S-Trfase"/>
</dbReference>
<feature type="domain" description="GST C-terminal" evidence="8">
    <location>
        <begin position="89"/>
        <end position="252"/>
    </location>
</feature>
<dbReference type="PANTHER" id="PTHR12289">
    <property type="entry name" value="METAXIN RELATED"/>
    <property type="match status" value="1"/>
</dbReference>
<evidence type="ECO:0000259" key="8">
    <source>
        <dbReference type="PROSITE" id="PS50405"/>
    </source>
</evidence>
<gene>
    <name evidence="9" type="ORF">SPPG_07468</name>
</gene>
<dbReference type="STRING" id="645134.A0A0L0H790"/>
<dbReference type="SUPFAM" id="SSF47616">
    <property type="entry name" value="GST C-terminal domain-like"/>
    <property type="match status" value="1"/>
</dbReference>
<dbReference type="Pfam" id="PF17171">
    <property type="entry name" value="GST_C_6"/>
    <property type="match status" value="1"/>
</dbReference>
<protein>
    <recommendedName>
        <fullName evidence="8">GST C-terminal domain-containing protein</fullName>
    </recommendedName>
</protein>
<organism evidence="9 10">
    <name type="scientific">Spizellomyces punctatus (strain DAOM BR117)</name>
    <dbReference type="NCBI Taxonomy" id="645134"/>
    <lineage>
        <taxon>Eukaryota</taxon>
        <taxon>Fungi</taxon>
        <taxon>Fungi incertae sedis</taxon>
        <taxon>Chytridiomycota</taxon>
        <taxon>Chytridiomycota incertae sedis</taxon>
        <taxon>Chytridiomycetes</taxon>
        <taxon>Spizellomycetales</taxon>
        <taxon>Spizellomycetaceae</taxon>
        <taxon>Spizellomyces</taxon>
    </lineage>
</organism>
<keyword evidence="3" id="KW-0813">Transport</keyword>
<comment type="subcellular location">
    <subcellularLocation>
        <location evidence="1">Mitochondrion outer membrane</location>
    </subcellularLocation>
</comment>
<keyword evidence="7" id="KW-0472">Membrane</keyword>
<dbReference type="InterPro" id="IPR050931">
    <property type="entry name" value="Mito_Protein_Transport_Metaxin"/>
</dbReference>
<dbReference type="CDD" id="cd03054">
    <property type="entry name" value="GST_N_Metaxin"/>
    <property type="match status" value="1"/>
</dbReference>
<dbReference type="InterPro" id="IPR036282">
    <property type="entry name" value="Glutathione-S-Trfase_C_sf"/>
</dbReference>
<keyword evidence="5" id="KW-0653">Protein transport</keyword>
<evidence type="ECO:0000313" key="9">
    <source>
        <dbReference type="EMBL" id="KNC97072.1"/>
    </source>
</evidence>
<dbReference type="InterPro" id="IPR019564">
    <property type="entry name" value="Sam37/metaxin_N"/>
</dbReference>
<keyword evidence="10" id="KW-1185">Reference proteome</keyword>
<dbReference type="EMBL" id="KQ257465">
    <property type="protein sequence ID" value="KNC97072.1"/>
    <property type="molecule type" value="Genomic_DNA"/>
</dbReference>
<dbReference type="GO" id="GO:0007005">
    <property type="term" value="P:mitochondrion organization"/>
    <property type="evidence" value="ECO:0007669"/>
    <property type="project" value="TreeGrafter"/>
</dbReference>
<dbReference type="SFLD" id="SFLDS00019">
    <property type="entry name" value="Glutathione_Transferase_(cytos"/>
    <property type="match status" value="1"/>
</dbReference>
<evidence type="ECO:0000256" key="5">
    <source>
        <dbReference type="ARBA" id="ARBA00022927"/>
    </source>
</evidence>
<proteinExistence type="inferred from homology"/>
<dbReference type="GeneID" id="27690682"/>